<sequence>MREHAGVSREELKQSAAVTVAVLLALGLVAAWNVLIPGVDAWENIVAAVIGSLRLTGPVAAAFAAWVALRKRKALRGRSLTTWRALKAPLAIVLVVLGSFGATVLVLAVKTVLTDQAGRLSLSGLGMGMAGLALYSVIGWVAGWVLPRAYTPPLAGLACYGVFSWLADDRGWADKLAPGTGEPYDLFQGLSGAPFFDQTIWLLGITAALLLGWAALVTRQALVLACALLAVLAAGMGVSRVLAQPKPAAAEDIAYSCQEWPITVCVHPGMRAGLTELGAAFTQIASRLAGTPAAFTRVEQRPLDDDLKPSSGLAPVHVPDLSAGFAEEAAYEYIESLATRCPGTVAAGYREIVMAWLRGEPLPGGPMPEHQYAASWFSGLSEHQRREWLRMFYSDFQRCTLASTHFGGGPARVQVAPSARPTPESSHVYPVYPDPGATPAANSAPGAPGAGSAPDPAPVGLAPERPAGELPGREAPAAEWSPETLAVDWAPEPSETSETGWGPEMSPNSWH</sequence>
<keyword evidence="2" id="KW-1133">Transmembrane helix</keyword>
<feature type="transmembrane region" description="Helical" evidence="2">
    <location>
        <begin position="45"/>
        <end position="69"/>
    </location>
</feature>
<feature type="compositionally biased region" description="Low complexity" evidence="1">
    <location>
        <begin position="435"/>
        <end position="454"/>
    </location>
</feature>
<reference evidence="4" key="1">
    <citation type="journal article" date="2019" name="Int. J. Syst. Evol. Microbiol.">
        <title>The Global Catalogue of Microorganisms (GCM) 10K type strain sequencing project: providing services to taxonomists for standard genome sequencing and annotation.</title>
        <authorList>
            <consortium name="The Broad Institute Genomics Platform"/>
            <consortium name="The Broad Institute Genome Sequencing Center for Infectious Disease"/>
            <person name="Wu L."/>
            <person name="Ma J."/>
        </authorList>
    </citation>
    <scope>NUCLEOTIDE SEQUENCE [LARGE SCALE GENOMIC DNA]</scope>
    <source>
        <strain evidence="4">JCM 17326</strain>
    </source>
</reference>
<keyword evidence="2" id="KW-0472">Membrane</keyword>
<keyword evidence="2" id="KW-0812">Transmembrane</keyword>
<protein>
    <submittedName>
        <fullName evidence="3">Uncharacterized protein</fullName>
    </submittedName>
</protein>
<feature type="transmembrane region" description="Helical" evidence="2">
    <location>
        <begin position="16"/>
        <end position="39"/>
    </location>
</feature>
<dbReference type="EMBL" id="BAABDQ010000019">
    <property type="protein sequence ID" value="GAA3580771.1"/>
    <property type="molecule type" value="Genomic_DNA"/>
</dbReference>
<proteinExistence type="predicted"/>
<organism evidence="3 4">
    <name type="scientific">Nonomuraea rosea</name>
    <dbReference type="NCBI Taxonomy" id="638574"/>
    <lineage>
        <taxon>Bacteria</taxon>
        <taxon>Bacillati</taxon>
        <taxon>Actinomycetota</taxon>
        <taxon>Actinomycetes</taxon>
        <taxon>Streptosporangiales</taxon>
        <taxon>Streptosporangiaceae</taxon>
        <taxon>Nonomuraea</taxon>
    </lineage>
</organism>
<feature type="transmembrane region" description="Helical" evidence="2">
    <location>
        <begin position="222"/>
        <end position="243"/>
    </location>
</feature>
<feature type="transmembrane region" description="Helical" evidence="2">
    <location>
        <begin position="199"/>
        <end position="216"/>
    </location>
</feature>
<feature type="region of interest" description="Disordered" evidence="1">
    <location>
        <begin position="412"/>
        <end position="511"/>
    </location>
</feature>
<gene>
    <name evidence="3" type="ORF">GCM10022419_072830</name>
</gene>
<evidence type="ECO:0000313" key="4">
    <source>
        <dbReference type="Proteomes" id="UP001500630"/>
    </source>
</evidence>
<accession>A0ABP6YC23</accession>
<feature type="transmembrane region" description="Helical" evidence="2">
    <location>
        <begin position="90"/>
        <end position="113"/>
    </location>
</feature>
<dbReference type="Proteomes" id="UP001500630">
    <property type="component" value="Unassembled WGS sequence"/>
</dbReference>
<comment type="caution">
    <text evidence="3">The sequence shown here is derived from an EMBL/GenBank/DDBJ whole genome shotgun (WGS) entry which is preliminary data.</text>
</comment>
<keyword evidence="4" id="KW-1185">Reference proteome</keyword>
<evidence type="ECO:0000256" key="1">
    <source>
        <dbReference type="SAM" id="MobiDB-lite"/>
    </source>
</evidence>
<evidence type="ECO:0000313" key="3">
    <source>
        <dbReference type="EMBL" id="GAA3580771.1"/>
    </source>
</evidence>
<evidence type="ECO:0000256" key="2">
    <source>
        <dbReference type="SAM" id="Phobius"/>
    </source>
</evidence>
<feature type="transmembrane region" description="Helical" evidence="2">
    <location>
        <begin position="125"/>
        <end position="146"/>
    </location>
</feature>
<name>A0ABP6YC23_9ACTN</name>
<dbReference type="RefSeq" id="WP_345568991.1">
    <property type="nucleotide sequence ID" value="NZ_BAABDQ010000019.1"/>
</dbReference>